<evidence type="ECO:0000313" key="3">
    <source>
        <dbReference type="EMBL" id="KAJ0986485.1"/>
    </source>
</evidence>
<gene>
    <name evidence="3" type="ORF">J5N97_004841</name>
</gene>
<evidence type="ECO:0000259" key="2">
    <source>
        <dbReference type="PROSITE" id="PS50812"/>
    </source>
</evidence>
<dbReference type="Pfam" id="PF00855">
    <property type="entry name" value="PWWP"/>
    <property type="match status" value="1"/>
</dbReference>
<evidence type="ECO:0000256" key="1">
    <source>
        <dbReference type="SAM" id="MobiDB-lite"/>
    </source>
</evidence>
<reference evidence="3" key="1">
    <citation type="submission" date="2021-03" db="EMBL/GenBank/DDBJ databases">
        <authorList>
            <person name="Li Z."/>
            <person name="Yang C."/>
        </authorList>
    </citation>
    <scope>NUCLEOTIDE SEQUENCE</scope>
    <source>
        <strain evidence="3">Dzin_1.0</strain>
        <tissue evidence="3">Leaf</tissue>
    </source>
</reference>
<accession>A0A9D5D9C8</accession>
<dbReference type="PANTHER" id="PTHR33697">
    <property type="entry name" value="T17B22.17 PROTEIN-RELATED"/>
    <property type="match status" value="1"/>
</dbReference>
<reference evidence="3" key="2">
    <citation type="journal article" date="2022" name="Hortic Res">
        <title>The genome of Dioscorea zingiberensis sheds light on the biosynthesis, origin and evolution of the medicinally important diosgenin saponins.</title>
        <authorList>
            <person name="Li Y."/>
            <person name="Tan C."/>
            <person name="Li Z."/>
            <person name="Guo J."/>
            <person name="Li S."/>
            <person name="Chen X."/>
            <person name="Wang C."/>
            <person name="Dai X."/>
            <person name="Yang H."/>
            <person name="Song W."/>
            <person name="Hou L."/>
            <person name="Xu J."/>
            <person name="Tong Z."/>
            <person name="Xu A."/>
            <person name="Yuan X."/>
            <person name="Wang W."/>
            <person name="Yang Q."/>
            <person name="Chen L."/>
            <person name="Sun Z."/>
            <person name="Wang K."/>
            <person name="Pan B."/>
            <person name="Chen J."/>
            <person name="Bao Y."/>
            <person name="Liu F."/>
            <person name="Qi X."/>
            <person name="Gang D.R."/>
            <person name="Wen J."/>
            <person name="Li J."/>
        </authorList>
    </citation>
    <scope>NUCLEOTIDE SEQUENCE</scope>
    <source>
        <strain evidence="3">Dzin_1.0</strain>
    </source>
</reference>
<feature type="compositionally biased region" description="Polar residues" evidence="1">
    <location>
        <begin position="366"/>
        <end position="375"/>
    </location>
</feature>
<dbReference type="SUPFAM" id="SSF63748">
    <property type="entry name" value="Tudor/PWWP/MBT"/>
    <property type="match status" value="1"/>
</dbReference>
<comment type="caution">
    <text evidence="3">The sequence shown here is derived from an EMBL/GenBank/DDBJ whole genome shotgun (WGS) entry which is preliminary data.</text>
</comment>
<organism evidence="3 4">
    <name type="scientific">Dioscorea zingiberensis</name>
    <dbReference type="NCBI Taxonomy" id="325984"/>
    <lineage>
        <taxon>Eukaryota</taxon>
        <taxon>Viridiplantae</taxon>
        <taxon>Streptophyta</taxon>
        <taxon>Embryophyta</taxon>
        <taxon>Tracheophyta</taxon>
        <taxon>Spermatophyta</taxon>
        <taxon>Magnoliopsida</taxon>
        <taxon>Liliopsida</taxon>
        <taxon>Dioscoreales</taxon>
        <taxon>Dioscoreaceae</taxon>
        <taxon>Dioscorea</taxon>
    </lineage>
</organism>
<feature type="compositionally biased region" description="Polar residues" evidence="1">
    <location>
        <begin position="349"/>
        <end position="359"/>
    </location>
</feature>
<dbReference type="Proteomes" id="UP001085076">
    <property type="component" value="Miscellaneous, Linkage group lg01"/>
</dbReference>
<protein>
    <recommendedName>
        <fullName evidence="2">PWWP domain-containing protein</fullName>
    </recommendedName>
</protein>
<dbReference type="OrthoDB" id="607790at2759"/>
<dbReference type="CDD" id="cd05162">
    <property type="entry name" value="PWWP"/>
    <property type="match status" value="1"/>
</dbReference>
<feature type="domain" description="PWWP" evidence="2">
    <location>
        <begin position="16"/>
        <end position="78"/>
    </location>
</feature>
<name>A0A9D5D9C8_9LILI</name>
<proteinExistence type="predicted"/>
<dbReference type="AlphaFoldDB" id="A0A9D5D9C8"/>
<dbReference type="EMBL" id="JAGGNH010000001">
    <property type="protein sequence ID" value="KAJ0986485.1"/>
    <property type="molecule type" value="Genomic_DNA"/>
</dbReference>
<dbReference type="PROSITE" id="PS50812">
    <property type="entry name" value="PWWP"/>
    <property type="match status" value="1"/>
</dbReference>
<evidence type="ECO:0000313" key="4">
    <source>
        <dbReference type="Proteomes" id="UP001085076"/>
    </source>
</evidence>
<sequence length="815" mass="89925">MGSYHGGSITGIDAVSGALVWVRRRNGSWWPGRILGVDEIPDDCVVPPRSGTPIKLLGRDDGSMDWYNLEKSTRVKAFRCGEYDKDIEKAKASAGRANKKASNAGKYVRREDAILHALELERNHSSSGSEKKCLELNNLMGKIDYSLATQPKPSFAHSKNLGSMSGKFCLIDDISTQDLSQSVVSFEEPNNPSTADMRIMKKRRWRTPYDTEDDDMGETRRTRGLQDLAFGILSERKCTSRVHKKGSRASYPVCKSSTGNAFSDHSPISIARNCFLPLKRKKSAVTHTYENSKRKVRHRPLIKVLEGTTRILAPSFQHDPIAEQSSLEGYVPDKRKALKSTVTRMTDFSVHTGSDHSGTSCGGVASDTSVNTSSDAPDGDSSFSEMEDNELSSLPKFSGGKCSDNYLSVTPAFKERETRDCPYTSYSYESRQLHPGAVKQSSQCSQVGILTHLQEELGETGSTGSAIHLDCVGQKFNVGRARLDSKGRRKPKYVTLSKTAYLEGFRDSADRSGTNVTERASDDKVKQKSLDEFLGLGIGAQTVKKCFSPVDLSDLPQLQTSKTTAVEQDFASVVHVQSAEDVNNISYDLPFTRYSDMLFAGDVAVSTMSPGKSSMHHPAACSKLQVSELTQSIPVVPQLYDVKLDVQRSHHGPRVPLVSLRSKSDDIAIVGHPLTVEVVPDGYCDSILRHNACYQVGRDTECLSKNSISMVTRSRRTTQVSLQAHTKMQRKSSCDLMLHSSFIKGKSSKSKKTGFSPRKIRRLSSLTVDRRNNEEDRKPVVERIRGPAVACIPLRIVFSRINEALSNAARHTSCI</sequence>
<feature type="region of interest" description="Disordered" evidence="1">
    <location>
        <begin position="349"/>
        <end position="396"/>
    </location>
</feature>
<dbReference type="InterPro" id="IPR000313">
    <property type="entry name" value="PWWP_dom"/>
</dbReference>
<dbReference type="InterPro" id="IPR044679">
    <property type="entry name" value="PWWP2-like"/>
</dbReference>
<keyword evidence="4" id="KW-1185">Reference proteome</keyword>
<dbReference type="PANTHER" id="PTHR33697:SF1">
    <property type="entry name" value="TUDOR_PWWP_MBT SUPERFAMILY PROTEIN"/>
    <property type="match status" value="1"/>
</dbReference>
<dbReference type="Gene3D" id="2.30.30.140">
    <property type="match status" value="1"/>
</dbReference>